<dbReference type="OrthoDB" id="821926at2"/>
<feature type="transmembrane region" description="Helical" evidence="1">
    <location>
        <begin position="80"/>
        <end position="97"/>
    </location>
</feature>
<dbReference type="EMBL" id="SMFK01000003">
    <property type="protein sequence ID" value="TDD97890.1"/>
    <property type="molecule type" value="Genomic_DNA"/>
</dbReference>
<keyword evidence="1" id="KW-0812">Transmembrane</keyword>
<organism evidence="2 3">
    <name type="scientific">Flavobacterium cellulosilyticum</name>
    <dbReference type="NCBI Taxonomy" id="2541731"/>
    <lineage>
        <taxon>Bacteria</taxon>
        <taxon>Pseudomonadati</taxon>
        <taxon>Bacteroidota</taxon>
        <taxon>Flavobacteriia</taxon>
        <taxon>Flavobacteriales</taxon>
        <taxon>Flavobacteriaceae</taxon>
        <taxon>Flavobacterium</taxon>
    </lineage>
</organism>
<gene>
    <name evidence="2" type="ORF">E0F76_07255</name>
</gene>
<feature type="transmembrane region" description="Helical" evidence="1">
    <location>
        <begin position="209"/>
        <end position="228"/>
    </location>
</feature>
<feature type="transmembrane region" description="Helical" evidence="1">
    <location>
        <begin position="183"/>
        <end position="203"/>
    </location>
</feature>
<comment type="caution">
    <text evidence="2">The sequence shown here is derived from an EMBL/GenBank/DDBJ whole genome shotgun (WGS) entry which is preliminary data.</text>
</comment>
<protein>
    <submittedName>
        <fullName evidence="2">Uncharacterized protein</fullName>
    </submittedName>
</protein>
<dbReference type="AlphaFoldDB" id="A0A4R5CHA0"/>
<proteinExistence type="predicted"/>
<reference evidence="2 3" key="1">
    <citation type="submission" date="2019-03" db="EMBL/GenBank/DDBJ databases">
        <title>Flavobacterium AR-3-4 sp. nov. isolated from arctic soil.</title>
        <authorList>
            <person name="Chaudhary D.K."/>
        </authorList>
    </citation>
    <scope>NUCLEOTIDE SEQUENCE [LARGE SCALE GENOMIC DNA]</scope>
    <source>
        <strain evidence="2 3">AR-3-4</strain>
    </source>
</reference>
<feature type="transmembrane region" description="Helical" evidence="1">
    <location>
        <begin position="273"/>
        <end position="289"/>
    </location>
</feature>
<feature type="transmembrane region" description="Helical" evidence="1">
    <location>
        <begin position="117"/>
        <end position="138"/>
    </location>
</feature>
<evidence type="ECO:0000256" key="1">
    <source>
        <dbReference type="SAM" id="Phobius"/>
    </source>
</evidence>
<accession>A0A4R5CHA0</accession>
<keyword evidence="1" id="KW-0472">Membrane</keyword>
<keyword evidence="3" id="KW-1185">Reference proteome</keyword>
<keyword evidence="1" id="KW-1133">Transmembrane helix</keyword>
<dbReference type="RefSeq" id="WP_132003531.1">
    <property type="nucleotide sequence ID" value="NZ_SMFK01000003.1"/>
</dbReference>
<evidence type="ECO:0000313" key="2">
    <source>
        <dbReference type="EMBL" id="TDD97890.1"/>
    </source>
</evidence>
<sequence length="300" mass="35275">MIKKIIKYYSKKKHIICPDIYIGKGTVALLFFITLLFALAIWWLNHDLSLLHYWKDLPVDHKIIELFCEKTEMKKVVRQPVNTFSGIIYLIVAIIILKESQKELKNSSAEKQNKENLIHKIFFAFILLYVFLACTFYHSSLTNFAFKIDFSAVYFFSLFPLIYLSYLWLLTNNPKLSYISKKSVIIAIYSVYLIVCLLLSFFVPKGKEHIVSFVCILMFFAFAITILLKNPKKENVNYLVSSIICTIVALVWLKLDKHTFMCNPNSYFQPHSLWNLFIGLSGFYFYVFMRNEDNPKKYLT</sequence>
<feature type="transmembrane region" description="Helical" evidence="1">
    <location>
        <begin position="21"/>
        <end position="44"/>
    </location>
</feature>
<feature type="transmembrane region" description="Helical" evidence="1">
    <location>
        <begin position="235"/>
        <end position="253"/>
    </location>
</feature>
<feature type="transmembrane region" description="Helical" evidence="1">
    <location>
        <begin position="150"/>
        <end position="171"/>
    </location>
</feature>
<name>A0A4R5CHA0_9FLAO</name>
<evidence type="ECO:0000313" key="3">
    <source>
        <dbReference type="Proteomes" id="UP000295479"/>
    </source>
</evidence>
<dbReference type="Proteomes" id="UP000295479">
    <property type="component" value="Unassembled WGS sequence"/>
</dbReference>